<dbReference type="Proteomes" id="UP000051861">
    <property type="component" value="Unassembled WGS sequence"/>
</dbReference>
<keyword evidence="1" id="KW-0812">Transmembrane</keyword>
<keyword evidence="1" id="KW-0472">Membrane</keyword>
<accession>A0A0S7XTK9</accession>
<gene>
    <name evidence="2" type="ORF">AMJ44_09385</name>
</gene>
<feature type="transmembrane region" description="Helical" evidence="1">
    <location>
        <begin position="15"/>
        <end position="34"/>
    </location>
</feature>
<proteinExistence type="predicted"/>
<sequence length="280" mass="31088">MRRILERLEALDRRIIFVFIFLSIALPLLLPVNMEFSVTPPVKSFYDAIESLPPGSKVLVSCDYDPGSMPELFPMNVAAFYQLLSRDLRVITIQLWATGTLLTERAMSEVLEDLPDKEYGVDWVDLGFKEGREVVMVSMGTSIPKTFPSDLHGTKVKDIPIMEGVNTFDDVAMLVNISGGLPGTKEWVLQVQSRYHVMLGSGCTAVSAPEFYPYVQSGQLVGLLGGMKGAAEYEKLVRRPGTAQRGMDAQSVSHIIVFLFILIGNIAYFSTKGMKKRLKV</sequence>
<reference evidence="2 3" key="1">
    <citation type="journal article" date="2015" name="Microbiome">
        <title>Genomic resolution of linkages in carbon, nitrogen, and sulfur cycling among widespread estuary sediment bacteria.</title>
        <authorList>
            <person name="Baker B.J."/>
            <person name="Lazar C.S."/>
            <person name="Teske A.P."/>
            <person name="Dick G.J."/>
        </authorList>
    </citation>
    <scope>NUCLEOTIDE SEQUENCE [LARGE SCALE GENOMIC DNA]</scope>
    <source>
        <strain evidence="2">DG_54_3</strain>
    </source>
</reference>
<dbReference type="EMBL" id="LIZX01000100">
    <property type="protein sequence ID" value="KPJ65825.1"/>
    <property type="molecule type" value="Genomic_DNA"/>
</dbReference>
<evidence type="ECO:0000256" key="1">
    <source>
        <dbReference type="SAM" id="Phobius"/>
    </source>
</evidence>
<evidence type="ECO:0000313" key="3">
    <source>
        <dbReference type="Proteomes" id="UP000051861"/>
    </source>
</evidence>
<name>A0A0S7XTK9_UNCSA</name>
<comment type="caution">
    <text evidence="2">The sequence shown here is derived from an EMBL/GenBank/DDBJ whole genome shotgun (WGS) entry which is preliminary data.</text>
</comment>
<protein>
    <submittedName>
        <fullName evidence="2">Uncharacterized protein</fullName>
    </submittedName>
</protein>
<dbReference type="AlphaFoldDB" id="A0A0S7XTK9"/>
<organism evidence="2 3">
    <name type="scientific">candidate division WOR-1 bacterium DG_54_3</name>
    <dbReference type="NCBI Taxonomy" id="1703775"/>
    <lineage>
        <taxon>Bacteria</taxon>
        <taxon>Bacillati</taxon>
        <taxon>Saganbacteria</taxon>
    </lineage>
</organism>
<feature type="transmembrane region" description="Helical" evidence="1">
    <location>
        <begin position="252"/>
        <end position="269"/>
    </location>
</feature>
<keyword evidence="1" id="KW-1133">Transmembrane helix</keyword>
<evidence type="ECO:0000313" key="2">
    <source>
        <dbReference type="EMBL" id="KPJ65825.1"/>
    </source>
</evidence>